<reference evidence="1 2" key="1">
    <citation type="submission" date="2021-03" db="EMBL/GenBank/DDBJ databases">
        <title>Antimicrobial resistance genes in bacteria isolated from Japanese honey, and their potential for conferring macrolide and lincosamide resistance in the American foulbrood pathogen Paenibacillus larvae.</title>
        <authorList>
            <person name="Okamoto M."/>
            <person name="Kumagai M."/>
            <person name="Kanamori H."/>
            <person name="Takamatsu D."/>
        </authorList>
    </citation>
    <scope>NUCLEOTIDE SEQUENCE [LARGE SCALE GENOMIC DNA]</scope>
    <source>
        <strain evidence="1 2">J41TS12</strain>
    </source>
</reference>
<evidence type="ECO:0000313" key="2">
    <source>
        <dbReference type="Proteomes" id="UP000681162"/>
    </source>
</evidence>
<keyword evidence="2" id="KW-1185">Reference proteome</keyword>
<organism evidence="1 2">
    <name type="scientific">Paenibacillus antibioticophila</name>
    <dbReference type="NCBI Taxonomy" id="1274374"/>
    <lineage>
        <taxon>Bacteria</taxon>
        <taxon>Bacillati</taxon>
        <taxon>Bacillota</taxon>
        <taxon>Bacilli</taxon>
        <taxon>Bacillales</taxon>
        <taxon>Paenibacillaceae</taxon>
        <taxon>Paenibacillus</taxon>
    </lineage>
</organism>
<sequence>MLKKEVTCCLVDWIRLNLVGWLGGMYVQLDEDKKNLNPKFGLSYDGVIIEVGL</sequence>
<evidence type="ECO:0000313" key="1">
    <source>
        <dbReference type="EMBL" id="GIO38818.1"/>
    </source>
</evidence>
<proteinExistence type="predicted"/>
<name>A0A920CIK3_9BACL</name>
<gene>
    <name evidence="1" type="ORF">J41TS12_36790</name>
</gene>
<dbReference type="Proteomes" id="UP000681162">
    <property type="component" value="Unassembled WGS sequence"/>
</dbReference>
<dbReference type="EMBL" id="BORR01000015">
    <property type="protein sequence ID" value="GIO38818.1"/>
    <property type="molecule type" value="Genomic_DNA"/>
</dbReference>
<accession>A0A920CIK3</accession>
<protein>
    <submittedName>
        <fullName evidence="1">Uncharacterized protein</fullName>
    </submittedName>
</protein>
<comment type="caution">
    <text evidence="1">The sequence shown here is derived from an EMBL/GenBank/DDBJ whole genome shotgun (WGS) entry which is preliminary data.</text>
</comment>
<dbReference type="AlphaFoldDB" id="A0A920CIK3"/>